<dbReference type="EMBL" id="RWJN01000509">
    <property type="protein sequence ID" value="TCD61062.1"/>
    <property type="molecule type" value="Genomic_DNA"/>
</dbReference>
<organism evidence="3 4">
    <name type="scientific">Steccherinum ochraceum</name>
    <dbReference type="NCBI Taxonomy" id="92696"/>
    <lineage>
        <taxon>Eukaryota</taxon>
        <taxon>Fungi</taxon>
        <taxon>Dikarya</taxon>
        <taxon>Basidiomycota</taxon>
        <taxon>Agaricomycotina</taxon>
        <taxon>Agaricomycetes</taxon>
        <taxon>Polyporales</taxon>
        <taxon>Steccherinaceae</taxon>
        <taxon>Steccherinum</taxon>
    </lineage>
</organism>
<dbReference type="Proteomes" id="UP000292702">
    <property type="component" value="Unassembled WGS sequence"/>
</dbReference>
<evidence type="ECO:0000256" key="1">
    <source>
        <dbReference type="SAM" id="MobiDB-lite"/>
    </source>
</evidence>
<protein>
    <submittedName>
        <fullName evidence="3">Uncharacterized protein</fullName>
    </submittedName>
</protein>
<gene>
    <name evidence="3" type="ORF">EIP91_009065</name>
</gene>
<comment type="caution">
    <text evidence="3">The sequence shown here is derived from an EMBL/GenBank/DDBJ whole genome shotgun (WGS) entry which is preliminary data.</text>
</comment>
<reference evidence="3 4" key="1">
    <citation type="submission" date="2018-11" db="EMBL/GenBank/DDBJ databases">
        <title>Genome assembly of Steccherinum ochraceum LE-BIN_3174, the white-rot fungus of the Steccherinaceae family (The Residual Polyporoid clade, Polyporales, Basidiomycota).</title>
        <authorList>
            <person name="Fedorova T.V."/>
            <person name="Glazunova O.A."/>
            <person name="Landesman E.O."/>
            <person name="Moiseenko K.V."/>
            <person name="Psurtseva N.V."/>
            <person name="Savinova O.S."/>
            <person name="Shakhova N.V."/>
            <person name="Tyazhelova T.V."/>
            <person name="Vasina D.V."/>
        </authorList>
    </citation>
    <scope>NUCLEOTIDE SEQUENCE [LARGE SCALE GENOMIC DNA]</scope>
    <source>
        <strain evidence="3 4">LE-BIN_3174</strain>
    </source>
</reference>
<evidence type="ECO:0000313" key="3">
    <source>
        <dbReference type="EMBL" id="TCD61062.1"/>
    </source>
</evidence>
<accession>A0A4R0R229</accession>
<proteinExistence type="predicted"/>
<evidence type="ECO:0000256" key="2">
    <source>
        <dbReference type="SAM" id="SignalP"/>
    </source>
</evidence>
<feature type="chain" id="PRO_5020211827" evidence="2">
    <location>
        <begin position="19"/>
        <end position="91"/>
    </location>
</feature>
<keyword evidence="4" id="KW-1185">Reference proteome</keyword>
<dbReference type="AlphaFoldDB" id="A0A4R0R229"/>
<feature type="region of interest" description="Disordered" evidence="1">
    <location>
        <begin position="29"/>
        <end position="52"/>
    </location>
</feature>
<name>A0A4R0R229_9APHY</name>
<keyword evidence="2" id="KW-0732">Signal</keyword>
<feature type="signal peptide" evidence="2">
    <location>
        <begin position="1"/>
        <end position="18"/>
    </location>
</feature>
<sequence>MRLSITLIIAAFSTAVLAAPIPFNLMSQQSTTTTEPDESLAPPKLVTPGKWVGPERRSSIDDVYNGGPIDPEQYEKFPWQRGGCSNGIICG</sequence>
<evidence type="ECO:0000313" key="4">
    <source>
        <dbReference type="Proteomes" id="UP000292702"/>
    </source>
</evidence>